<evidence type="ECO:0000259" key="2">
    <source>
        <dbReference type="SMART" id="SM00894"/>
    </source>
</evidence>
<dbReference type="Pfam" id="PF05901">
    <property type="entry name" value="Excalibur"/>
    <property type="match status" value="1"/>
</dbReference>
<dbReference type="EMBL" id="AHCD03000020">
    <property type="protein sequence ID" value="KAF7788535.1"/>
    <property type="molecule type" value="Genomic_DNA"/>
</dbReference>
<dbReference type="InterPro" id="IPR008613">
    <property type="entry name" value="Excalibur_Ca-bd_domain"/>
</dbReference>
<organism evidence="3 4">
    <name type="scientific">Pseudoalteromonas rubra</name>
    <dbReference type="NCBI Taxonomy" id="43658"/>
    <lineage>
        <taxon>Bacteria</taxon>
        <taxon>Pseudomonadati</taxon>
        <taxon>Pseudomonadota</taxon>
        <taxon>Gammaproteobacteria</taxon>
        <taxon>Alteromonadales</taxon>
        <taxon>Pseudoalteromonadaceae</taxon>
        <taxon>Pseudoalteromonas</taxon>
    </lineage>
</organism>
<feature type="chain" id="PRO_5035885900" description="Excalibur calcium-binding domain-containing protein" evidence="1">
    <location>
        <begin position="24"/>
        <end position="244"/>
    </location>
</feature>
<dbReference type="RefSeq" id="WP_010386706.1">
    <property type="nucleotide sequence ID" value="NZ_AHCD03000020.1"/>
</dbReference>
<sequence>MYQPIFKTVLVIILISSSLSTSAKSWRGLEVVAENRCSPYNKSEQYRYPQSIENAIVKQMGGRIYGPYSGRYFESDTYTDIEHIVATTEGHDSGLCSAPAEVKLQFATDLLNLTLAAPEVNRCGARGKCGKDAAEWMPEKNRCWFASRVVAIKNKYQLTVDQAEVDALEAVLSHCQSNELVFFPAESTSASDRVTIDALDLYDDNNNGKITCKEARKHGIAPVSKDHVAYAFMNDRDQDGVVCE</sequence>
<evidence type="ECO:0000256" key="1">
    <source>
        <dbReference type="SAM" id="SignalP"/>
    </source>
</evidence>
<dbReference type="Proteomes" id="UP000016480">
    <property type="component" value="Unassembled WGS sequence"/>
</dbReference>
<accession>A0A8T0CFA3</accession>
<dbReference type="GeneID" id="61355693"/>
<evidence type="ECO:0000313" key="4">
    <source>
        <dbReference type="Proteomes" id="UP000016480"/>
    </source>
</evidence>
<feature type="signal peptide" evidence="1">
    <location>
        <begin position="1"/>
        <end position="23"/>
    </location>
</feature>
<evidence type="ECO:0000313" key="3">
    <source>
        <dbReference type="EMBL" id="KAF7788535.1"/>
    </source>
</evidence>
<name>A0A8T0CFA3_9GAMM</name>
<keyword evidence="1" id="KW-0732">Signal</keyword>
<dbReference type="AlphaFoldDB" id="A0A8T0CFA3"/>
<gene>
    <name evidence="3" type="ORF">PRUB_a1523</name>
</gene>
<protein>
    <recommendedName>
        <fullName evidence="2">Excalibur calcium-binding domain-containing protein</fullName>
    </recommendedName>
</protein>
<dbReference type="SMART" id="SM00894">
    <property type="entry name" value="Excalibur"/>
    <property type="match status" value="1"/>
</dbReference>
<reference evidence="3 4" key="1">
    <citation type="journal article" date="2012" name="J. Bacteriol.">
        <title>Genome sequence of the cycloprodigiosin-producing bacterial strain Pseudoalteromonas rubra ATCC 29570(T).</title>
        <authorList>
            <person name="Xie B.B."/>
            <person name="Shu Y.L."/>
            <person name="Qin Q.L."/>
            <person name="Rong J.C."/>
            <person name="Zhang X.Y."/>
            <person name="Chen X.L."/>
            <person name="Zhou B.C."/>
            <person name="Zhang Y.Z."/>
        </authorList>
    </citation>
    <scope>NUCLEOTIDE SEQUENCE [LARGE SCALE GENOMIC DNA]</scope>
    <source>
        <strain evidence="3 4">DSM 6842</strain>
    </source>
</reference>
<feature type="domain" description="Excalibur calcium-binding" evidence="2">
    <location>
        <begin position="208"/>
        <end position="244"/>
    </location>
</feature>
<comment type="caution">
    <text evidence="3">The sequence shown here is derived from an EMBL/GenBank/DDBJ whole genome shotgun (WGS) entry which is preliminary data.</text>
</comment>
<proteinExistence type="predicted"/>